<dbReference type="Gene3D" id="2.170.260.10">
    <property type="entry name" value="paz domain"/>
    <property type="match status" value="1"/>
</dbReference>
<gene>
    <name evidence="4" type="ORF">B0T24DRAFT_524317</name>
</gene>
<dbReference type="SUPFAM" id="SSF101690">
    <property type="entry name" value="PAZ domain"/>
    <property type="match status" value="1"/>
</dbReference>
<evidence type="ECO:0000259" key="3">
    <source>
        <dbReference type="PROSITE" id="PS50822"/>
    </source>
</evidence>
<feature type="domain" description="PAZ" evidence="2">
    <location>
        <begin position="320"/>
        <end position="427"/>
    </location>
</feature>
<dbReference type="Pfam" id="PF16488">
    <property type="entry name" value="ArgoL2"/>
    <property type="match status" value="1"/>
</dbReference>
<dbReference type="AlphaFoldDB" id="A0AAE0KH61"/>
<dbReference type="PROSITE" id="PS50822">
    <property type="entry name" value="PIWI"/>
    <property type="match status" value="1"/>
</dbReference>
<dbReference type="Pfam" id="PF16487">
    <property type="entry name" value="ArgoMid"/>
    <property type="match status" value="1"/>
</dbReference>
<feature type="domain" description="Piwi" evidence="3">
    <location>
        <begin position="599"/>
        <end position="894"/>
    </location>
</feature>
<dbReference type="InterPro" id="IPR032474">
    <property type="entry name" value="Argonaute_N"/>
</dbReference>
<proteinExistence type="predicted"/>
<protein>
    <submittedName>
        <fullName evidence="4">Piwi domain-containing protein</fullName>
    </submittedName>
</protein>
<evidence type="ECO:0000313" key="4">
    <source>
        <dbReference type="EMBL" id="KAK3376698.1"/>
    </source>
</evidence>
<sequence>MASRGATPSGGAPSQPGQPQPGSTKEKLPGAGETFWTKDYFKVPEGINKRCDLPPEAYTVKERYDIPFTRRPGYSATGDNIKVQVNQFRVDKAINQDVWQFDVSISPTPLARIVYKKVWDSNTIQSKLQSCKDPWIYDGHKLAWSKNKVPELRVTVDLDAEEGKPSRKNNTFLFQLKPTSKIRLESLFAYLNGQMGWDNSVLECMSFFDHVLRQGPSETMKLIKRTFFHQGAENMQLNQVTEAIKGIYSAIRINESINSGGSGLGVNVDVTNQTFWIGQPFEQLVRNFLASVDRKWQHIRYPDMANLLAPVQTSTASGGQTWGMSEAFKALRRLQNIRFRVKHRGKTQDKKEYKIKRFDFDSQYGAKGACAKTVEFDKLMPDGTTRRYSIFDYYNEQYKAKLQFGNWPLIVTTKAGKFPFEVCEVDRFNPYPYKLDSEQTQMMIKFAVQRPTQRKQEVMKAVSMLNWGADKYLQSCGIKIKPEMPMVPSKMIKNPLIEFGAKKTVDPKVSGRWDLRGIKFLKGNPVPLTSWAFVTVDRCVDKPTLANFISLFKTTYKGHGGVIQTEPMTFEIPSGQDHAQTVSDVYMACGKQNKQTPQIIFFVLRDKTAWVYDRLKKNADCRWACITQMLQSAHVRKAQAQYCSNVSMKVNSKLGGQTSRVGGAGFFKVPTMMIGVDVSHGSPSQLQPSVASICVSMDKDAAVFEAAVQTNDYRTEILTASNVNNMLGPMIRTWVQKNKTVPQHVFYFRDGVSEGQFIHVMEYEFEQVKKVFQLVTNAIPKITIIIATKRHHIRFFPEKGDKNGNPLPGTLVEREVTHPFYYDFYLCSHVAIQGTARPVHYNVIHDEVGYKPDDLQRMIYHQSYQYCRSTTPVSLHPAVYYAHLAGYRARIHENKAVTDQVPHQVKAQVMSKPGLMAKHDNTSTTSGPTGPPPPLLPMGGPNAREDAKLTFKHTMWWV</sequence>
<keyword evidence="5" id="KW-1185">Reference proteome</keyword>
<evidence type="ECO:0000259" key="2">
    <source>
        <dbReference type="PROSITE" id="PS50821"/>
    </source>
</evidence>
<dbReference type="Proteomes" id="UP001287356">
    <property type="component" value="Unassembled WGS sequence"/>
</dbReference>
<comment type="caution">
    <text evidence="4">The sequence shown here is derived from an EMBL/GenBank/DDBJ whole genome shotgun (WGS) entry which is preliminary data.</text>
</comment>
<feature type="region of interest" description="Disordered" evidence="1">
    <location>
        <begin position="916"/>
        <end position="940"/>
    </location>
</feature>
<dbReference type="InterPro" id="IPR012337">
    <property type="entry name" value="RNaseH-like_sf"/>
</dbReference>
<dbReference type="InterPro" id="IPR014811">
    <property type="entry name" value="ArgoL1"/>
</dbReference>
<feature type="compositionally biased region" description="Low complexity" evidence="1">
    <location>
        <begin position="1"/>
        <end position="23"/>
    </location>
</feature>
<dbReference type="Pfam" id="PF02170">
    <property type="entry name" value="PAZ"/>
    <property type="match status" value="1"/>
</dbReference>
<dbReference type="GO" id="GO:0003723">
    <property type="term" value="F:RNA binding"/>
    <property type="evidence" value="ECO:0007669"/>
    <property type="project" value="InterPro"/>
</dbReference>
<dbReference type="SMART" id="SM00950">
    <property type="entry name" value="Piwi"/>
    <property type="match status" value="1"/>
</dbReference>
<dbReference type="Gene3D" id="3.40.50.2300">
    <property type="match status" value="1"/>
</dbReference>
<dbReference type="InterPro" id="IPR003165">
    <property type="entry name" value="Piwi"/>
</dbReference>
<dbReference type="CDD" id="cd02846">
    <property type="entry name" value="PAZ_argonaute_like"/>
    <property type="match status" value="1"/>
</dbReference>
<dbReference type="InterPro" id="IPR045246">
    <property type="entry name" value="Piwi_ago-like"/>
</dbReference>
<dbReference type="InterPro" id="IPR032473">
    <property type="entry name" value="Argonaute_Mid_dom"/>
</dbReference>
<dbReference type="Pfam" id="PF16486">
    <property type="entry name" value="ArgoN"/>
    <property type="match status" value="1"/>
</dbReference>
<reference evidence="4" key="2">
    <citation type="submission" date="2023-06" db="EMBL/GenBank/DDBJ databases">
        <authorList>
            <consortium name="Lawrence Berkeley National Laboratory"/>
            <person name="Haridas S."/>
            <person name="Hensen N."/>
            <person name="Bonometti L."/>
            <person name="Westerberg I."/>
            <person name="Brannstrom I.O."/>
            <person name="Guillou S."/>
            <person name="Cros-Aarteil S."/>
            <person name="Calhoun S."/>
            <person name="Kuo A."/>
            <person name="Mondo S."/>
            <person name="Pangilinan J."/>
            <person name="Riley R."/>
            <person name="Labutti K."/>
            <person name="Andreopoulos B."/>
            <person name="Lipzen A."/>
            <person name="Chen C."/>
            <person name="Yanf M."/>
            <person name="Daum C."/>
            <person name="Ng V."/>
            <person name="Clum A."/>
            <person name="Steindorff A."/>
            <person name="Ohm R."/>
            <person name="Martin F."/>
            <person name="Silar P."/>
            <person name="Natvig D."/>
            <person name="Lalanne C."/>
            <person name="Gautier V."/>
            <person name="Ament-Velasquez S.L."/>
            <person name="Kruys A."/>
            <person name="Hutchinson M.I."/>
            <person name="Powell A.J."/>
            <person name="Barry K."/>
            <person name="Miller A.N."/>
            <person name="Grigoriev I.V."/>
            <person name="Debuchy R."/>
            <person name="Gladieux P."/>
            <person name="Thoren M.H."/>
            <person name="Johannesson H."/>
        </authorList>
    </citation>
    <scope>NUCLEOTIDE SEQUENCE</scope>
    <source>
        <strain evidence="4">CBS 958.72</strain>
    </source>
</reference>
<reference evidence="4" key="1">
    <citation type="journal article" date="2023" name="Mol. Phylogenet. Evol.">
        <title>Genome-scale phylogeny and comparative genomics of the fungal order Sordariales.</title>
        <authorList>
            <person name="Hensen N."/>
            <person name="Bonometti L."/>
            <person name="Westerberg I."/>
            <person name="Brannstrom I.O."/>
            <person name="Guillou S."/>
            <person name="Cros-Aarteil S."/>
            <person name="Calhoun S."/>
            <person name="Haridas S."/>
            <person name="Kuo A."/>
            <person name="Mondo S."/>
            <person name="Pangilinan J."/>
            <person name="Riley R."/>
            <person name="LaButti K."/>
            <person name="Andreopoulos B."/>
            <person name="Lipzen A."/>
            <person name="Chen C."/>
            <person name="Yan M."/>
            <person name="Daum C."/>
            <person name="Ng V."/>
            <person name="Clum A."/>
            <person name="Steindorff A."/>
            <person name="Ohm R.A."/>
            <person name="Martin F."/>
            <person name="Silar P."/>
            <person name="Natvig D.O."/>
            <person name="Lalanne C."/>
            <person name="Gautier V."/>
            <person name="Ament-Velasquez S.L."/>
            <person name="Kruys A."/>
            <person name="Hutchinson M.I."/>
            <person name="Powell A.J."/>
            <person name="Barry K."/>
            <person name="Miller A.N."/>
            <person name="Grigoriev I.V."/>
            <person name="Debuchy R."/>
            <person name="Gladieux P."/>
            <person name="Hiltunen Thoren M."/>
            <person name="Johannesson H."/>
        </authorList>
    </citation>
    <scope>NUCLEOTIDE SEQUENCE</scope>
    <source>
        <strain evidence="4">CBS 958.72</strain>
    </source>
</reference>
<dbReference type="Gene3D" id="3.30.420.10">
    <property type="entry name" value="Ribonuclease H-like superfamily/Ribonuclease H"/>
    <property type="match status" value="1"/>
</dbReference>
<dbReference type="Pfam" id="PF02171">
    <property type="entry name" value="Piwi"/>
    <property type="match status" value="1"/>
</dbReference>
<dbReference type="InterPro" id="IPR003100">
    <property type="entry name" value="PAZ_dom"/>
</dbReference>
<dbReference type="InterPro" id="IPR036397">
    <property type="entry name" value="RNaseH_sf"/>
</dbReference>
<organism evidence="4 5">
    <name type="scientific">Lasiosphaeria ovina</name>
    <dbReference type="NCBI Taxonomy" id="92902"/>
    <lineage>
        <taxon>Eukaryota</taxon>
        <taxon>Fungi</taxon>
        <taxon>Dikarya</taxon>
        <taxon>Ascomycota</taxon>
        <taxon>Pezizomycotina</taxon>
        <taxon>Sordariomycetes</taxon>
        <taxon>Sordariomycetidae</taxon>
        <taxon>Sordariales</taxon>
        <taxon>Lasiosphaeriaceae</taxon>
        <taxon>Lasiosphaeria</taxon>
    </lineage>
</organism>
<dbReference type="InterPro" id="IPR032472">
    <property type="entry name" value="ArgoL2"/>
</dbReference>
<evidence type="ECO:0000313" key="5">
    <source>
        <dbReference type="Proteomes" id="UP001287356"/>
    </source>
</evidence>
<dbReference type="PANTHER" id="PTHR22891">
    <property type="entry name" value="EUKARYOTIC TRANSLATION INITIATION FACTOR 2C"/>
    <property type="match status" value="1"/>
</dbReference>
<feature type="region of interest" description="Disordered" evidence="1">
    <location>
        <begin position="1"/>
        <end position="31"/>
    </location>
</feature>
<dbReference type="InterPro" id="IPR036085">
    <property type="entry name" value="PAZ_dom_sf"/>
</dbReference>
<name>A0AAE0KH61_9PEZI</name>
<dbReference type="PROSITE" id="PS50821">
    <property type="entry name" value="PAZ"/>
    <property type="match status" value="1"/>
</dbReference>
<dbReference type="EMBL" id="JAULSN010000003">
    <property type="protein sequence ID" value="KAK3376698.1"/>
    <property type="molecule type" value="Genomic_DNA"/>
</dbReference>
<evidence type="ECO:0000256" key="1">
    <source>
        <dbReference type="SAM" id="MobiDB-lite"/>
    </source>
</evidence>
<dbReference type="SUPFAM" id="SSF53098">
    <property type="entry name" value="Ribonuclease H-like"/>
    <property type="match status" value="1"/>
</dbReference>
<dbReference type="Pfam" id="PF08699">
    <property type="entry name" value="ArgoL1"/>
    <property type="match status" value="1"/>
</dbReference>
<accession>A0AAE0KH61</accession>
<dbReference type="CDD" id="cd04657">
    <property type="entry name" value="Piwi_ago-like"/>
    <property type="match status" value="1"/>
</dbReference>
<dbReference type="SMART" id="SM01163">
    <property type="entry name" value="DUF1785"/>
    <property type="match status" value="1"/>
</dbReference>